<proteinExistence type="predicted"/>
<dbReference type="Proteomes" id="UP001148838">
    <property type="component" value="Unassembled WGS sequence"/>
</dbReference>
<organism evidence="2 3">
    <name type="scientific">Periplaneta americana</name>
    <name type="common">American cockroach</name>
    <name type="synonym">Blatta americana</name>
    <dbReference type="NCBI Taxonomy" id="6978"/>
    <lineage>
        <taxon>Eukaryota</taxon>
        <taxon>Metazoa</taxon>
        <taxon>Ecdysozoa</taxon>
        <taxon>Arthropoda</taxon>
        <taxon>Hexapoda</taxon>
        <taxon>Insecta</taxon>
        <taxon>Pterygota</taxon>
        <taxon>Neoptera</taxon>
        <taxon>Polyneoptera</taxon>
        <taxon>Dictyoptera</taxon>
        <taxon>Blattodea</taxon>
        <taxon>Blattoidea</taxon>
        <taxon>Blattidae</taxon>
        <taxon>Blattinae</taxon>
        <taxon>Periplaneta</taxon>
    </lineage>
</organism>
<dbReference type="EMBL" id="JAJSOF020000025">
    <property type="protein sequence ID" value="KAJ4435227.1"/>
    <property type="molecule type" value="Genomic_DNA"/>
</dbReference>
<accession>A0ABQ8SNF3</accession>
<sequence length="90" mass="10404">MDDNARPHRANLVDEYLEGEDIQRMDWPAMSSDLNPIEHAWYALGRRIATRQPPPRTLPALRNALRQEWEQLPAELLNHLRACHDAATPV</sequence>
<name>A0ABQ8SNF3_PERAM</name>
<gene>
    <name evidence="2" type="ORF">ANN_23805</name>
</gene>
<dbReference type="InterPro" id="IPR036397">
    <property type="entry name" value="RNaseH_sf"/>
</dbReference>
<dbReference type="Gene3D" id="3.30.420.10">
    <property type="entry name" value="Ribonuclease H-like superfamily/Ribonuclease H"/>
    <property type="match status" value="1"/>
</dbReference>
<comment type="caution">
    <text evidence="2">The sequence shown here is derived from an EMBL/GenBank/DDBJ whole genome shotgun (WGS) entry which is preliminary data.</text>
</comment>
<dbReference type="InterPro" id="IPR038717">
    <property type="entry name" value="Tc1-like_DDE_dom"/>
</dbReference>
<feature type="domain" description="Tc1-like transposase DDE" evidence="1">
    <location>
        <begin position="3"/>
        <end position="51"/>
    </location>
</feature>
<evidence type="ECO:0000313" key="2">
    <source>
        <dbReference type="EMBL" id="KAJ4435227.1"/>
    </source>
</evidence>
<dbReference type="Pfam" id="PF13358">
    <property type="entry name" value="DDE_3"/>
    <property type="match status" value="1"/>
</dbReference>
<reference evidence="2 3" key="1">
    <citation type="journal article" date="2022" name="Allergy">
        <title>Genome assembly and annotation of Periplaneta americana reveal a comprehensive cockroach allergen profile.</title>
        <authorList>
            <person name="Wang L."/>
            <person name="Xiong Q."/>
            <person name="Saelim N."/>
            <person name="Wang L."/>
            <person name="Nong W."/>
            <person name="Wan A.T."/>
            <person name="Shi M."/>
            <person name="Liu X."/>
            <person name="Cao Q."/>
            <person name="Hui J.H.L."/>
            <person name="Sookrung N."/>
            <person name="Leung T.F."/>
            <person name="Tungtrongchitr A."/>
            <person name="Tsui S.K.W."/>
        </authorList>
    </citation>
    <scope>NUCLEOTIDE SEQUENCE [LARGE SCALE GENOMIC DNA]</scope>
    <source>
        <strain evidence="2">PWHHKU_190912</strain>
    </source>
</reference>
<evidence type="ECO:0000313" key="3">
    <source>
        <dbReference type="Proteomes" id="UP001148838"/>
    </source>
</evidence>
<protein>
    <recommendedName>
        <fullName evidence="1">Tc1-like transposase DDE domain-containing protein</fullName>
    </recommendedName>
</protein>
<evidence type="ECO:0000259" key="1">
    <source>
        <dbReference type="Pfam" id="PF13358"/>
    </source>
</evidence>
<keyword evidence="3" id="KW-1185">Reference proteome</keyword>